<evidence type="ECO:0000256" key="1">
    <source>
        <dbReference type="ARBA" id="ARBA00008618"/>
    </source>
</evidence>
<dbReference type="eggNOG" id="ENOG502ZPKK">
    <property type="taxonomic scope" value="Bacteria"/>
</dbReference>
<accession>E5YBU0</accession>
<protein>
    <recommendedName>
        <fullName evidence="4">Antirestriction protein</fullName>
    </recommendedName>
</protein>
<sequence>MENLEMEIITATKVADEDRLNFWFRYVGMAKMLAFERHVYCWMRRLCPHYDGGYWEFYDLSNGGFYIAPADEKKMWLTWPGNYFNDEMSADAAGIVVTLYALNDFAEQISPAFGEKHRQLYDYIESHPEAQAIYAAID</sequence>
<gene>
    <name evidence="2" type="ORF">HMPREF0179_03664</name>
</gene>
<comment type="caution">
    <text evidence="2">The sequence shown here is derived from an EMBL/GenBank/DDBJ whole genome shotgun (WGS) entry which is preliminary data.</text>
</comment>
<dbReference type="Gene3D" id="3.30.70.3580">
    <property type="entry name" value="Antirestriction protein"/>
    <property type="match status" value="1"/>
</dbReference>
<dbReference type="AlphaFoldDB" id="E5YBU0"/>
<dbReference type="Proteomes" id="UP000006034">
    <property type="component" value="Unassembled WGS sequence"/>
</dbReference>
<evidence type="ECO:0000313" key="2">
    <source>
        <dbReference type="EMBL" id="EFV42533.1"/>
    </source>
</evidence>
<proteinExistence type="inferred from homology"/>
<organism evidence="2 3">
    <name type="scientific">Bilophila wadsworthia (strain 3_1_6)</name>
    <dbReference type="NCBI Taxonomy" id="563192"/>
    <lineage>
        <taxon>Bacteria</taxon>
        <taxon>Pseudomonadati</taxon>
        <taxon>Thermodesulfobacteriota</taxon>
        <taxon>Desulfovibrionia</taxon>
        <taxon>Desulfovibrionales</taxon>
        <taxon>Desulfovibrionaceae</taxon>
        <taxon>Bilophila</taxon>
    </lineage>
</organism>
<dbReference type="Pfam" id="PF03230">
    <property type="entry name" value="Antirestrict"/>
    <property type="match status" value="1"/>
</dbReference>
<evidence type="ECO:0000313" key="3">
    <source>
        <dbReference type="Proteomes" id="UP000006034"/>
    </source>
</evidence>
<reference evidence="2 3" key="2">
    <citation type="submission" date="2013-04" db="EMBL/GenBank/DDBJ databases">
        <title>The Genome Sequence of Bilophila wadsworthia 3_1_6.</title>
        <authorList>
            <consortium name="The Broad Institute Genomics Platform"/>
            <person name="Earl A."/>
            <person name="Ward D."/>
            <person name="Feldgarden M."/>
            <person name="Gevers D."/>
            <person name="Sibley C."/>
            <person name="Strauss J."/>
            <person name="Allen-Vercoe E."/>
            <person name="Walker B."/>
            <person name="Young S."/>
            <person name="Zeng Q."/>
            <person name="Gargeya S."/>
            <person name="Fitzgerald M."/>
            <person name="Haas B."/>
            <person name="Abouelleil A."/>
            <person name="Allen A.W."/>
            <person name="Alvarado L."/>
            <person name="Arachchi H.M."/>
            <person name="Berlin A.M."/>
            <person name="Chapman S.B."/>
            <person name="Gainer-Dewar J."/>
            <person name="Goldberg J."/>
            <person name="Griggs A."/>
            <person name="Gujja S."/>
            <person name="Hansen M."/>
            <person name="Howarth C."/>
            <person name="Imamovic A."/>
            <person name="Ireland A."/>
            <person name="Larimer J."/>
            <person name="McCowan C."/>
            <person name="Murphy C."/>
            <person name="Pearson M."/>
            <person name="Poon T.W."/>
            <person name="Priest M."/>
            <person name="Roberts A."/>
            <person name="Saif S."/>
            <person name="Shea T."/>
            <person name="Sisk P."/>
            <person name="Sykes S."/>
            <person name="Wortman J."/>
            <person name="Nusbaum C."/>
            <person name="Birren B."/>
        </authorList>
    </citation>
    <scope>NUCLEOTIDE SEQUENCE [LARGE SCALE GENOMIC DNA]</scope>
    <source>
        <strain evidence="2 3">3_1_6</strain>
    </source>
</reference>
<dbReference type="RefSeq" id="WP_005030826.1">
    <property type="nucleotide sequence ID" value="NZ_KE150238.1"/>
</dbReference>
<dbReference type="GeneID" id="78084259"/>
<name>E5YBU0_BILW3</name>
<dbReference type="OrthoDB" id="1164967at2"/>
<dbReference type="STRING" id="563192.HMPREF0179_03664"/>
<dbReference type="InterPro" id="IPR004914">
    <property type="entry name" value="Antirestrict"/>
</dbReference>
<reference evidence="2 3" key="1">
    <citation type="submission" date="2010-10" db="EMBL/GenBank/DDBJ databases">
        <authorList>
            <consortium name="The Broad Institute Genome Sequencing Platform"/>
            <person name="Ward D."/>
            <person name="Earl A."/>
            <person name="Feldgarden M."/>
            <person name="Young S.K."/>
            <person name="Gargeya S."/>
            <person name="Zeng Q."/>
            <person name="Alvarado L."/>
            <person name="Berlin A."/>
            <person name="Bochicchio J."/>
            <person name="Chapman S.B."/>
            <person name="Chen Z."/>
            <person name="Freedman E."/>
            <person name="Gellesch M."/>
            <person name="Goldberg J."/>
            <person name="Griggs A."/>
            <person name="Gujja S."/>
            <person name="Heilman E."/>
            <person name="Heiman D."/>
            <person name="Howarth C."/>
            <person name="Mehta T."/>
            <person name="Neiman D."/>
            <person name="Pearson M."/>
            <person name="Roberts A."/>
            <person name="Saif S."/>
            <person name="Shea T."/>
            <person name="Shenoy N."/>
            <person name="Sisk P."/>
            <person name="Stolte C."/>
            <person name="Sykes S."/>
            <person name="White J."/>
            <person name="Yandava C."/>
            <person name="Allen-Vercoe E."/>
            <person name="Sibley C."/>
            <person name="Ambrose C.E."/>
            <person name="Strauss J."/>
            <person name="Daigneault M."/>
            <person name="Haas B."/>
            <person name="Nusbaum C."/>
            <person name="Birren B."/>
        </authorList>
    </citation>
    <scope>NUCLEOTIDE SEQUENCE [LARGE SCALE GENOMIC DNA]</scope>
    <source>
        <strain evidence="2 3">3_1_6</strain>
    </source>
</reference>
<dbReference type="InterPro" id="IPR042297">
    <property type="entry name" value="Antirestriction_sf"/>
</dbReference>
<dbReference type="EMBL" id="ADCP02000001">
    <property type="protein sequence ID" value="EFV42533.1"/>
    <property type="molecule type" value="Genomic_DNA"/>
</dbReference>
<dbReference type="HOGENOM" id="CLU_085306_1_0_7"/>
<keyword evidence="3" id="KW-1185">Reference proteome</keyword>
<evidence type="ECO:0008006" key="4">
    <source>
        <dbReference type="Google" id="ProtNLM"/>
    </source>
</evidence>
<comment type="similarity">
    <text evidence="1">Belongs to the antirestriction protein family.</text>
</comment>